<dbReference type="UniPathway" id="UPA00277">
    <property type="reaction ID" value="UER00407"/>
</dbReference>
<keyword evidence="9" id="KW-0274">FAD</keyword>
<organism evidence="13 14">
    <name type="scientific">Rhizobium mongolense</name>
    <dbReference type="NCBI Taxonomy" id="57676"/>
    <lineage>
        <taxon>Bacteria</taxon>
        <taxon>Pseudomonadati</taxon>
        <taxon>Pseudomonadota</taxon>
        <taxon>Alphaproteobacteria</taxon>
        <taxon>Hyphomicrobiales</taxon>
        <taxon>Rhizobiaceae</taxon>
        <taxon>Rhizobium/Agrobacterium group</taxon>
        <taxon>Rhizobium</taxon>
    </lineage>
</organism>
<evidence type="ECO:0000256" key="4">
    <source>
        <dbReference type="ARBA" id="ARBA00022630"/>
    </source>
</evidence>
<dbReference type="GO" id="GO:0009231">
    <property type="term" value="P:riboflavin biosynthetic process"/>
    <property type="evidence" value="ECO:0007669"/>
    <property type="project" value="InterPro"/>
</dbReference>
<evidence type="ECO:0000256" key="7">
    <source>
        <dbReference type="ARBA" id="ARBA00022695"/>
    </source>
</evidence>
<dbReference type="InterPro" id="IPR023468">
    <property type="entry name" value="Riboflavin_kinase"/>
</dbReference>
<dbReference type="PANTHER" id="PTHR22749">
    <property type="entry name" value="RIBOFLAVIN KINASE/FMN ADENYLYLTRANSFERASE"/>
    <property type="match status" value="1"/>
</dbReference>
<dbReference type="SUPFAM" id="SSF52374">
    <property type="entry name" value="Nucleotidylyl transferase"/>
    <property type="match status" value="1"/>
</dbReference>
<dbReference type="CDD" id="cd02064">
    <property type="entry name" value="FAD_synthetase_N"/>
    <property type="match status" value="1"/>
</dbReference>
<protein>
    <recommendedName>
        <fullName evidence="3">FAD synthase</fullName>
        <ecNumber evidence="3">2.7.7.2</ecNumber>
    </recommendedName>
</protein>
<evidence type="ECO:0000256" key="3">
    <source>
        <dbReference type="ARBA" id="ARBA00012393"/>
    </source>
</evidence>
<dbReference type="InterPro" id="IPR014729">
    <property type="entry name" value="Rossmann-like_a/b/a_fold"/>
</dbReference>
<reference evidence="13 14" key="1">
    <citation type="submission" date="2020-08" db="EMBL/GenBank/DDBJ databases">
        <title>Genomic Encyclopedia of Type Strains, Phase IV (KMG-V): Genome sequencing to study the core and pangenomes of soil and plant-associated prokaryotes.</title>
        <authorList>
            <person name="Whitman W."/>
        </authorList>
    </citation>
    <scope>NUCLEOTIDE SEQUENCE [LARGE SCALE GENOMIC DNA]</scope>
    <source>
        <strain evidence="13 14">SEMIA 402</strain>
    </source>
</reference>
<comment type="caution">
    <text evidence="13">The sequence shown here is derived from an EMBL/GenBank/DDBJ whole genome shotgun (WGS) entry which is preliminary data.</text>
</comment>
<gene>
    <name evidence="13" type="ORF">GGE12_000058</name>
</gene>
<keyword evidence="7" id="KW-0548">Nucleotidyltransferase</keyword>
<keyword evidence="4" id="KW-0285">Flavoprotein</keyword>
<dbReference type="PANTHER" id="PTHR22749:SF6">
    <property type="entry name" value="RIBOFLAVIN KINASE"/>
    <property type="match status" value="1"/>
</dbReference>
<evidence type="ECO:0000256" key="5">
    <source>
        <dbReference type="ARBA" id="ARBA00022643"/>
    </source>
</evidence>
<dbReference type="InterPro" id="IPR015864">
    <property type="entry name" value="FAD_synthase"/>
</dbReference>
<proteinExistence type="inferred from homology"/>
<evidence type="ECO:0000313" key="14">
    <source>
        <dbReference type="Proteomes" id="UP000533641"/>
    </source>
</evidence>
<evidence type="ECO:0000256" key="1">
    <source>
        <dbReference type="ARBA" id="ARBA00004726"/>
    </source>
</evidence>
<evidence type="ECO:0000256" key="9">
    <source>
        <dbReference type="ARBA" id="ARBA00022827"/>
    </source>
</evidence>
<evidence type="ECO:0000256" key="6">
    <source>
        <dbReference type="ARBA" id="ARBA00022679"/>
    </source>
</evidence>
<dbReference type="GO" id="GO:0005524">
    <property type="term" value="F:ATP binding"/>
    <property type="evidence" value="ECO:0007669"/>
    <property type="project" value="UniProtKB-KW"/>
</dbReference>
<dbReference type="Proteomes" id="UP000533641">
    <property type="component" value="Unassembled WGS sequence"/>
</dbReference>
<keyword evidence="6" id="KW-0808">Transferase</keyword>
<accession>A0A7W6WBU8</accession>
<comment type="pathway">
    <text evidence="1">Cofactor biosynthesis; FAD biosynthesis; FAD from FMN: step 1/1.</text>
</comment>
<dbReference type="GO" id="GO:0003919">
    <property type="term" value="F:FMN adenylyltransferase activity"/>
    <property type="evidence" value="ECO:0007669"/>
    <property type="project" value="UniProtKB-EC"/>
</dbReference>
<dbReference type="GO" id="GO:0006747">
    <property type="term" value="P:FAD biosynthetic process"/>
    <property type="evidence" value="ECO:0007669"/>
    <property type="project" value="UniProtKB-UniPathway"/>
</dbReference>
<evidence type="ECO:0000256" key="11">
    <source>
        <dbReference type="ARBA" id="ARBA00049494"/>
    </source>
</evidence>
<evidence type="ECO:0000259" key="12">
    <source>
        <dbReference type="Pfam" id="PF06574"/>
    </source>
</evidence>
<keyword evidence="10" id="KW-0067">ATP-binding</keyword>
<dbReference type="AlphaFoldDB" id="A0A7W6WBU8"/>
<dbReference type="EMBL" id="JACIGM010000001">
    <property type="protein sequence ID" value="MBB4272316.1"/>
    <property type="molecule type" value="Genomic_DNA"/>
</dbReference>
<sequence length="201" mass="21799">MDHHPRIHVQIQDEAELTLCGSALTIGAFDGVHGGHQALIRSAVLNAQSLGVPSIVYTFDPPPKAVLCGARPLTSIDEKIERISALGPDHIVVARFDASYRARTANDFIREIGRLSPRVIWLGSDFRFGSCKKGNPALLASHFDTRILPAICCESGEVVSSTRIRALRAAGRFLEAERLEGWSELPPFRGSNDNGGHHATA</sequence>
<dbReference type="RefSeq" id="WP_183922128.1">
    <property type="nucleotide sequence ID" value="NZ_JACIGM010000001.1"/>
</dbReference>
<dbReference type="GO" id="GO:0008531">
    <property type="term" value="F:riboflavin kinase activity"/>
    <property type="evidence" value="ECO:0007669"/>
    <property type="project" value="TreeGrafter"/>
</dbReference>
<dbReference type="GO" id="GO:0009398">
    <property type="term" value="P:FMN biosynthetic process"/>
    <property type="evidence" value="ECO:0007669"/>
    <property type="project" value="TreeGrafter"/>
</dbReference>
<keyword evidence="8" id="KW-0547">Nucleotide-binding</keyword>
<dbReference type="EC" id="2.7.7.2" evidence="3"/>
<comment type="similarity">
    <text evidence="2">Belongs to the RibF family.</text>
</comment>
<evidence type="ECO:0000256" key="8">
    <source>
        <dbReference type="ARBA" id="ARBA00022741"/>
    </source>
</evidence>
<dbReference type="Gene3D" id="3.40.50.620">
    <property type="entry name" value="HUPs"/>
    <property type="match status" value="1"/>
</dbReference>
<feature type="domain" description="FAD synthetase" evidence="12">
    <location>
        <begin position="20"/>
        <end position="162"/>
    </location>
</feature>
<evidence type="ECO:0000256" key="2">
    <source>
        <dbReference type="ARBA" id="ARBA00010214"/>
    </source>
</evidence>
<evidence type="ECO:0000256" key="10">
    <source>
        <dbReference type="ARBA" id="ARBA00022840"/>
    </source>
</evidence>
<evidence type="ECO:0000313" key="13">
    <source>
        <dbReference type="EMBL" id="MBB4272316.1"/>
    </source>
</evidence>
<dbReference type="Pfam" id="PF06574">
    <property type="entry name" value="FAD_syn"/>
    <property type="match status" value="1"/>
</dbReference>
<keyword evidence="5" id="KW-0288">FMN</keyword>
<name>A0A7W6WBU8_9HYPH</name>
<comment type="catalytic activity">
    <reaction evidence="11">
        <text>FMN + ATP + H(+) = FAD + diphosphate</text>
        <dbReference type="Rhea" id="RHEA:17237"/>
        <dbReference type="ChEBI" id="CHEBI:15378"/>
        <dbReference type="ChEBI" id="CHEBI:30616"/>
        <dbReference type="ChEBI" id="CHEBI:33019"/>
        <dbReference type="ChEBI" id="CHEBI:57692"/>
        <dbReference type="ChEBI" id="CHEBI:58210"/>
        <dbReference type="EC" id="2.7.7.2"/>
    </reaction>
</comment>